<organism evidence="1 2">
    <name type="scientific">Cetraspora pellucida</name>
    <dbReference type="NCBI Taxonomy" id="1433469"/>
    <lineage>
        <taxon>Eukaryota</taxon>
        <taxon>Fungi</taxon>
        <taxon>Fungi incertae sedis</taxon>
        <taxon>Mucoromycota</taxon>
        <taxon>Glomeromycotina</taxon>
        <taxon>Glomeromycetes</taxon>
        <taxon>Diversisporales</taxon>
        <taxon>Gigasporaceae</taxon>
        <taxon>Cetraspora</taxon>
    </lineage>
</organism>
<evidence type="ECO:0000313" key="2">
    <source>
        <dbReference type="Proteomes" id="UP000789759"/>
    </source>
</evidence>
<comment type="caution">
    <text evidence="1">The sequence shown here is derived from an EMBL/GenBank/DDBJ whole genome shotgun (WGS) entry which is preliminary data.</text>
</comment>
<evidence type="ECO:0000313" key="1">
    <source>
        <dbReference type="EMBL" id="CAG8599292.1"/>
    </source>
</evidence>
<dbReference type="EMBL" id="CAJVQA010004453">
    <property type="protein sequence ID" value="CAG8599292.1"/>
    <property type="molecule type" value="Genomic_DNA"/>
</dbReference>
<dbReference type="Proteomes" id="UP000789759">
    <property type="component" value="Unassembled WGS sequence"/>
</dbReference>
<gene>
    <name evidence="1" type="ORF">CPELLU_LOCUS6914</name>
</gene>
<reference evidence="1" key="1">
    <citation type="submission" date="2021-06" db="EMBL/GenBank/DDBJ databases">
        <authorList>
            <person name="Kallberg Y."/>
            <person name="Tangrot J."/>
            <person name="Rosling A."/>
        </authorList>
    </citation>
    <scope>NUCLEOTIDE SEQUENCE</scope>
    <source>
        <strain evidence="1">FL966</strain>
    </source>
</reference>
<protein>
    <submittedName>
        <fullName evidence="1">14183_t:CDS:1</fullName>
    </submittedName>
</protein>
<feature type="non-terminal residue" evidence="1">
    <location>
        <position position="1"/>
    </location>
</feature>
<keyword evidence="2" id="KW-1185">Reference proteome</keyword>
<proteinExistence type="predicted"/>
<dbReference type="AlphaFoldDB" id="A0A9N9GDE0"/>
<name>A0A9N9GDE0_9GLOM</name>
<accession>A0A9N9GDE0</accession>
<sequence>CDINIHIYEFLRRRRRSSLSRYNVKIARSEENMEFLTVIADNNSLSRSFKVMKRFDDIVFR</sequence>